<evidence type="ECO:0000313" key="2">
    <source>
        <dbReference type="Proteomes" id="UP000824120"/>
    </source>
</evidence>
<dbReference type="Proteomes" id="UP000824120">
    <property type="component" value="Chromosome 1"/>
</dbReference>
<accession>A0A9J6AZA4</accession>
<sequence length="190" mass="21696">MAVVESSSNDTGCGTHFSLKQSPNGNSAFTNFDAAVTWQSHATPRGSGWKSGNFQILGRNFVGNLAVISETRGEVSFEVCFESFLRLTCRVFRKDRRAFEDRSEGKRSGTMSWSTRGRLSGRLWLSLVRLSMFRHLFIDLLEYGGVRVLSMLNFYSSCLRLYFEKVLDYDSMSLDIIEYPYLVVYMIILI</sequence>
<evidence type="ECO:0000313" key="1">
    <source>
        <dbReference type="EMBL" id="KAG5629634.1"/>
    </source>
</evidence>
<name>A0A9J6AZA4_SOLCO</name>
<reference evidence="1 2" key="1">
    <citation type="submission" date="2020-09" db="EMBL/GenBank/DDBJ databases">
        <title>De no assembly of potato wild relative species, Solanum commersonii.</title>
        <authorList>
            <person name="Cho K."/>
        </authorList>
    </citation>
    <scope>NUCLEOTIDE SEQUENCE [LARGE SCALE GENOMIC DNA]</scope>
    <source>
        <strain evidence="1">LZ3.2</strain>
        <tissue evidence="1">Leaf</tissue>
    </source>
</reference>
<keyword evidence="2" id="KW-1185">Reference proteome</keyword>
<gene>
    <name evidence="1" type="ORF">H5410_001351</name>
</gene>
<comment type="caution">
    <text evidence="1">The sequence shown here is derived from an EMBL/GenBank/DDBJ whole genome shotgun (WGS) entry which is preliminary data.</text>
</comment>
<dbReference type="EMBL" id="JACXVP010000001">
    <property type="protein sequence ID" value="KAG5629634.1"/>
    <property type="molecule type" value="Genomic_DNA"/>
</dbReference>
<proteinExistence type="predicted"/>
<protein>
    <submittedName>
        <fullName evidence="1">Uncharacterized protein</fullName>
    </submittedName>
</protein>
<dbReference type="AlphaFoldDB" id="A0A9J6AZA4"/>
<organism evidence="1 2">
    <name type="scientific">Solanum commersonii</name>
    <name type="common">Commerson's wild potato</name>
    <name type="synonym">Commerson's nightshade</name>
    <dbReference type="NCBI Taxonomy" id="4109"/>
    <lineage>
        <taxon>Eukaryota</taxon>
        <taxon>Viridiplantae</taxon>
        <taxon>Streptophyta</taxon>
        <taxon>Embryophyta</taxon>
        <taxon>Tracheophyta</taxon>
        <taxon>Spermatophyta</taxon>
        <taxon>Magnoliopsida</taxon>
        <taxon>eudicotyledons</taxon>
        <taxon>Gunneridae</taxon>
        <taxon>Pentapetalae</taxon>
        <taxon>asterids</taxon>
        <taxon>lamiids</taxon>
        <taxon>Solanales</taxon>
        <taxon>Solanaceae</taxon>
        <taxon>Solanoideae</taxon>
        <taxon>Solaneae</taxon>
        <taxon>Solanum</taxon>
    </lineage>
</organism>